<sequence length="280" mass="30409">MKTFGNVKSSGFGFAVVAAGQRNMTADPQVIATSTEGGFRITGPVTRILGIQHGDYVMFINNVANIDQAIANKVEELVAFVEENGLEWGTPEAAIAIHKEFDMWAIAKGIQEYDSKGLPVLGKERLTQADRLRLVEARFDEMLAAALESDNEELIEALNRDGITEAEQKNLLCPFVQPIEVNKFKGSKAASPSNVTGLGVNLTFTDSNVWAQLKADLGEAADTVNRIYSVDIDDIQKCMINDGYKDVEVSMLILGESEDKKPVRVGAKKPAGEGEEAAEE</sequence>
<organism evidence="2 3">
    <name type="scientific">uncultured phage cr3_1</name>
    <dbReference type="NCBI Taxonomy" id="2772065"/>
    <lineage>
        <taxon>Viruses</taxon>
        <taxon>Duplodnaviria</taxon>
        <taxon>Heunggongvirae</taxon>
        <taxon>Uroviricota</taxon>
        <taxon>Caudoviricetes</taxon>
        <taxon>Crassvirales</taxon>
        <taxon>Intestiviridae</taxon>
        <taxon>Crudevirinae</taxon>
        <taxon>Diorhovirus</taxon>
        <taxon>Diorhovirus intestinalis</taxon>
    </lineage>
</organism>
<proteinExistence type="predicted"/>
<dbReference type="Proteomes" id="UP000594037">
    <property type="component" value="Segment"/>
</dbReference>
<name>A0A7M1RYG5_9CAUD</name>
<evidence type="ECO:0000313" key="3">
    <source>
        <dbReference type="Proteomes" id="UP000594037"/>
    </source>
</evidence>
<dbReference type="GeneID" id="65129077"/>
<keyword evidence="3" id="KW-1185">Reference proteome</keyword>
<protein>
    <submittedName>
        <fullName evidence="2">Uncharacterized protein</fullName>
    </submittedName>
</protein>
<reference evidence="2 3" key="1">
    <citation type="submission" date="2020-07" db="EMBL/GenBank/DDBJ databases">
        <title>Taxonomic proposal: Crassvirales, a new order of highly abundant and diverse bacterial viruses.</title>
        <authorList>
            <person name="Shkoporov A.N."/>
            <person name="Stockdale S.R."/>
            <person name="Guerin E."/>
            <person name="Ross R.P."/>
            <person name="Hill C."/>
        </authorList>
    </citation>
    <scope>NUCLEOTIDE SEQUENCE [LARGE SCALE GENOMIC DNA]</scope>
</reference>
<dbReference type="KEGG" id="vg:65129077"/>
<evidence type="ECO:0000256" key="1">
    <source>
        <dbReference type="SAM" id="MobiDB-lite"/>
    </source>
</evidence>
<accession>A0A7M1RYG5</accession>
<feature type="region of interest" description="Disordered" evidence="1">
    <location>
        <begin position="261"/>
        <end position="280"/>
    </location>
</feature>
<dbReference type="RefSeq" id="YP_010110757.1">
    <property type="nucleotide sequence ID" value="NC_055874.1"/>
</dbReference>
<dbReference type="EMBL" id="MT774381">
    <property type="protein sequence ID" value="QOR58599.1"/>
    <property type="molecule type" value="Genomic_DNA"/>
</dbReference>
<evidence type="ECO:0000313" key="2">
    <source>
        <dbReference type="EMBL" id="QOR58599.1"/>
    </source>
</evidence>